<feature type="compositionally biased region" description="Basic and acidic residues" evidence="1">
    <location>
        <begin position="12"/>
        <end position="27"/>
    </location>
</feature>
<comment type="caution">
    <text evidence="2">The sequence shown here is derived from an EMBL/GenBank/DDBJ whole genome shotgun (WGS) entry which is preliminary data.</text>
</comment>
<sequence>FAVDVHGVGVRDGAKKPVDMARQRASIERTPPARVDLDDT</sequence>
<organism evidence="2">
    <name type="scientific">marine sediment metagenome</name>
    <dbReference type="NCBI Taxonomy" id="412755"/>
    <lineage>
        <taxon>unclassified sequences</taxon>
        <taxon>metagenomes</taxon>
        <taxon>ecological metagenomes</taxon>
    </lineage>
</organism>
<reference evidence="2" key="1">
    <citation type="journal article" date="2014" name="Front. Microbiol.">
        <title>High frequency of phylogenetically diverse reductive dehalogenase-homologous genes in deep subseafloor sedimentary metagenomes.</title>
        <authorList>
            <person name="Kawai M."/>
            <person name="Futagami T."/>
            <person name="Toyoda A."/>
            <person name="Takaki Y."/>
            <person name="Nishi S."/>
            <person name="Hori S."/>
            <person name="Arai W."/>
            <person name="Tsubouchi T."/>
            <person name="Morono Y."/>
            <person name="Uchiyama I."/>
            <person name="Ito T."/>
            <person name="Fujiyama A."/>
            <person name="Inagaki F."/>
            <person name="Takami H."/>
        </authorList>
    </citation>
    <scope>NUCLEOTIDE SEQUENCE</scope>
    <source>
        <strain evidence="2">Expedition CK06-06</strain>
    </source>
</reference>
<feature type="region of interest" description="Disordered" evidence="1">
    <location>
        <begin position="1"/>
        <end position="40"/>
    </location>
</feature>
<dbReference type="AlphaFoldDB" id="X0TPY4"/>
<accession>X0TPY4</accession>
<proteinExistence type="predicted"/>
<evidence type="ECO:0000256" key="1">
    <source>
        <dbReference type="SAM" id="MobiDB-lite"/>
    </source>
</evidence>
<name>X0TPY4_9ZZZZ</name>
<gene>
    <name evidence="2" type="ORF">S01H1_24514</name>
</gene>
<dbReference type="EMBL" id="BARS01014650">
    <property type="protein sequence ID" value="GAF95583.1"/>
    <property type="molecule type" value="Genomic_DNA"/>
</dbReference>
<protein>
    <submittedName>
        <fullName evidence="2">Uncharacterized protein</fullName>
    </submittedName>
</protein>
<evidence type="ECO:0000313" key="2">
    <source>
        <dbReference type="EMBL" id="GAF95583.1"/>
    </source>
</evidence>
<feature type="non-terminal residue" evidence="2">
    <location>
        <position position="1"/>
    </location>
</feature>
<feature type="non-terminal residue" evidence="2">
    <location>
        <position position="40"/>
    </location>
</feature>